<feature type="compositionally biased region" description="Basic and acidic residues" evidence="6">
    <location>
        <begin position="601"/>
        <end position="617"/>
    </location>
</feature>
<reference evidence="8" key="1">
    <citation type="submission" date="2016-03" db="EMBL/GenBank/DDBJ databases">
        <title>Mechanisms controlling the formation of the plant cell surface in tip-growing cells are functionally conserved among land plants.</title>
        <authorList>
            <person name="Honkanen S."/>
            <person name="Jones V.A."/>
            <person name="Morieri G."/>
            <person name="Champion C."/>
            <person name="Hetherington A.J."/>
            <person name="Kelly S."/>
            <person name="Saint-Marcoux D."/>
            <person name="Proust H."/>
            <person name="Prescott H."/>
            <person name="Dolan L."/>
        </authorList>
    </citation>
    <scope>NUCLEOTIDE SEQUENCE [LARGE SCALE GENOMIC DNA]</scope>
    <source>
        <tissue evidence="8">Whole gametophyte</tissue>
    </source>
</reference>
<dbReference type="PANTHER" id="PTHR13222:SF1">
    <property type="entry name" value="RB1-INDUCIBLE COILED-COIL PROTEIN 1"/>
    <property type="match status" value="1"/>
</dbReference>
<feature type="domain" description="Ubiquitin-like" evidence="7">
    <location>
        <begin position="1"/>
        <end position="63"/>
    </location>
</feature>
<dbReference type="GO" id="GO:1990316">
    <property type="term" value="C:Atg1/ULK1 kinase complex"/>
    <property type="evidence" value="ECO:0007669"/>
    <property type="project" value="TreeGrafter"/>
</dbReference>
<dbReference type="EMBL" id="LVLJ01000592">
    <property type="protein sequence ID" value="OAE33681.1"/>
    <property type="molecule type" value="Genomic_DNA"/>
</dbReference>
<organism evidence="8 9">
    <name type="scientific">Marchantia polymorpha subsp. ruderalis</name>
    <dbReference type="NCBI Taxonomy" id="1480154"/>
    <lineage>
        <taxon>Eukaryota</taxon>
        <taxon>Viridiplantae</taxon>
        <taxon>Streptophyta</taxon>
        <taxon>Embryophyta</taxon>
        <taxon>Marchantiophyta</taxon>
        <taxon>Marchantiopsida</taxon>
        <taxon>Marchantiidae</taxon>
        <taxon>Marchantiales</taxon>
        <taxon>Marchantiaceae</taxon>
        <taxon>Marchantia</taxon>
    </lineage>
</organism>
<dbReference type="GO" id="GO:0061709">
    <property type="term" value="P:reticulophagy"/>
    <property type="evidence" value="ECO:0007669"/>
    <property type="project" value="TreeGrafter"/>
</dbReference>
<evidence type="ECO:0000256" key="2">
    <source>
        <dbReference type="ARBA" id="ARBA00022927"/>
    </source>
</evidence>
<dbReference type="GO" id="GO:0060090">
    <property type="term" value="F:molecular adaptor activity"/>
    <property type="evidence" value="ECO:0007669"/>
    <property type="project" value="TreeGrafter"/>
</dbReference>
<feature type="coiled-coil region" evidence="5">
    <location>
        <begin position="831"/>
        <end position="893"/>
    </location>
</feature>
<gene>
    <name evidence="8" type="ORF">AXG93_4689s1680</name>
</gene>
<dbReference type="InterPro" id="IPR040040">
    <property type="entry name" value="ATG11"/>
</dbReference>
<keyword evidence="4 5" id="KW-0175">Coiled coil</keyword>
<keyword evidence="2" id="KW-0653">Protein transport</keyword>
<dbReference type="GO" id="GO:0034727">
    <property type="term" value="P:piecemeal microautophagy of the nucleus"/>
    <property type="evidence" value="ECO:0007669"/>
    <property type="project" value="TreeGrafter"/>
</dbReference>
<dbReference type="GO" id="GO:0000422">
    <property type="term" value="P:autophagy of mitochondrion"/>
    <property type="evidence" value="ECO:0007669"/>
    <property type="project" value="TreeGrafter"/>
</dbReference>
<comment type="caution">
    <text evidence="8">The sequence shown here is derived from an EMBL/GenBank/DDBJ whole genome shotgun (WGS) entry which is preliminary data.</text>
</comment>
<accession>A0A176WM16</accession>
<dbReference type="InterPro" id="IPR019460">
    <property type="entry name" value="Atg11_C"/>
</dbReference>
<feature type="region of interest" description="Disordered" evidence="6">
    <location>
        <begin position="522"/>
        <end position="569"/>
    </location>
</feature>
<dbReference type="GO" id="GO:0019901">
    <property type="term" value="F:protein kinase binding"/>
    <property type="evidence" value="ECO:0007669"/>
    <property type="project" value="TreeGrafter"/>
</dbReference>
<dbReference type="Proteomes" id="UP000077202">
    <property type="component" value="Unassembled WGS sequence"/>
</dbReference>
<dbReference type="PANTHER" id="PTHR13222">
    <property type="entry name" value="RB1-INDUCIBLE COILED-COIL"/>
    <property type="match status" value="1"/>
</dbReference>
<dbReference type="PROSITE" id="PS50053">
    <property type="entry name" value="UBIQUITIN_2"/>
    <property type="match status" value="1"/>
</dbReference>
<dbReference type="InterPro" id="IPR000626">
    <property type="entry name" value="Ubiquitin-like_dom"/>
</dbReference>
<feature type="compositionally biased region" description="Basic and acidic residues" evidence="6">
    <location>
        <begin position="729"/>
        <end position="742"/>
    </location>
</feature>
<protein>
    <recommendedName>
        <fullName evidence="7">Ubiquitin-like domain-containing protein</fullName>
    </recommendedName>
</protein>
<feature type="coiled-coil region" evidence="5">
    <location>
        <begin position="381"/>
        <end position="408"/>
    </location>
</feature>
<keyword evidence="9" id="KW-1185">Reference proteome</keyword>
<evidence type="ECO:0000256" key="5">
    <source>
        <dbReference type="SAM" id="Coils"/>
    </source>
</evidence>
<dbReference type="AlphaFoldDB" id="A0A176WM16"/>
<evidence type="ECO:0000313" key="9">
    <source>
        <dbReference type="Proteomes" id="UP000077202"/>
    </source>
</evidence>
<dbReference type="SUPFAM" id="SSF54236">
    <property type="entry name" value="Ubiquitin-like"/>
    <property type="match status" value="1"/>
</dbReference>
<sequence length="1134" mass="126807">MMIEIHVAENGKSYELECQASTTIQDLQSILPQISGIPAQDQMLITSQDNRLEAKHTLQHYGLPSHNKSVFLFNRCRLVLNSPYPPEEEFEVFHVEYPPLPTSGGNHPLDESSDPVLKALPNYYKLFKYHHAVAQAFSTASNMRLDACRRLLREQEMQEKAMETARGNMDHFYRIIKQNYSEFLRNYNRLSKYHSELLENFERDLERLRNCRLHPGLCSTQLKTLLDCVNESRVRKWAEECSTSFSQFNLKVSALKENYTRLDNKVQVLFNTKATVDVKQLAGTIEDHAGCIEEQNRIIQSLGLEVNQVKKLMDDCVSSQYAGSARPHKAVSALRSSYDIQKKRYLPTMESTDNQLQSLLEHCEERKTAMTRSVHSRLQSVASLQSSLKEMRNQLAAYKEAMNRQATIFSHLRLVRRMGSAYKGCLAEVVRRKAWMKLFMGQAGQLAERMARKREAEVARREEFLKEQSHYFNREVLELLGLYENPSQCVVNIPPFDTQLLELDIVDVERYAPEALVGPLLKISGTDGRGGSTRSLSDSAFHTGIESQGGKEDHEGEVDDDGDNDEINGTSKLEVENAWLKAELASAVARLCHLDPEFEPEEARDVDDVGSNKDSGHQTRSAVQSMVDALRLKDDYAKHLRGLLNMRQSQCKVYEDRIRDLEQRLQDQHLRMQKFPSGLTTPDRRDHGDDSENSGLTALRCPGVPEPMDEGASSLAAYEGQQLNQSDSGGREAGNENVQTDRMREVPDEAMSDVSGVVSGLVDAAMEDGPRRSDVESTIDRSSSGVVEVVNVNSRLIEDSTGESGSGDAASSQPADAGNGELGAHIRDDHVLALENMLVQKTQECEAVEERLRVALAKSDRLLSDLDSNAELLNECQVNISHLENRLHDAREEARINLCAADRRATEYNALRSSSVRLRGLTERLKNCISTSGGVGFADALRALAVSLSSPSASDAGEDDFRNAIKTLAEKVGVLAQQRAELLERCKIAENNQNHMTKTLDELKKKRQMEKQASKEMICFTRFQVHGLAVFIQNGNGHYEALNRNCPHYYLSEDSIALFLENLPSGQHYIVGQIVHIDRSIVRSASGSPGESEISGSNVGGGSRCNPYGLPVGTEFFVVTVAMVPDFSPLSLTM</sequence>
<evidence type="ECO:0000256" key="1">
    <source>
        <dbReference type="ARBA" id="ARBA00022448"/>
    </source>
</evidence>
<evidence type="ECO:0000256" key="3">
    <source>
        <dbReference type="ARBA" id="ARBA00023006"/>
    </source>
</evidence>
<dbReference type="InterPro" id="IPR045326">
    <property type="entry name" value="ATG17-like_dom"/>
</dbReference>
<dbReference type="CDD" id="cd17039">
    <property type="entry name" value="Ubl_ubiquitin_like"/>
    <property type="match status" value="1"/>
</dbReference>
<evidence type="ECO:0000256" key="4">
    <source>
        <dbReference type="ARBA" id="ARBA00023054"/>
    </source>
</evidence>
<dbReference type="GO" id="GO:0034517">
    <property type="term" value="P:ribophagy"/>
    <property type="evidence" value="ECO:0007669"/>
    <property type="project" value="TreeGrafter"/>
</dbReference>
<dbReference type="Pfam" id="PF10377">
    <property type="entry name" value="ATG11"/>
    <property type="match status" value="1"/>
</dbReference>
<dbReference type="GO" id="GO:0015031">
    <property type="term" value="P:protein transport"/>
    <property type="evidence" value="ECO:0007669"/>
    <property type="project" value="UniProtKB-KW"/>
</dbReference>
<evidence type="ECO:0000259" key="7">
    <source>
        <dbReference type="PROSITE" id="PS50053"/>
    </source>
</evidence>
<feature type="region of interest" description="Disordered" evidence="6">
    <location>
        <begin position="601"/>
        <end position="622"/>
    </location>
</feature>
<evidence type="ECO:0000256" key="6">
    <source>
        <dbReference type="SAM" id="MobiDB-lite"/>
    </source>
</evidence>
<name>A0A176WM16_MARPO</name>
<evidence type="ECO:0000313" key="8">
    <source>
        <dbReference type="EMBL" id="OAE33681.1"/>
    </source>
</evidence>
<dbReference type="InterPro" id="IPR029071">
    <property type="entry name" value="Ubiquitin-like_domsf"/>
</dbReference>
<dbReference type="Pfam" id="PF04108">
    <property type="entry name" value="ATG17_like"/>
    <property type="match status" value="1"/>
</dbReference>
<keyword evidence="1" id="KW-0813">Transport</keyword>
<feature type="compositionally biased region" description="Acidic residues" evidence="6">
    <location>
        <begin position="555"/>
        <end position="566"/>
    </location>
</feature>
<keyword evidence="3" id="KW-0072">Autophagy</keyword>
<feature type="region of interest" description="Disordered" evidence="6">
    <location>
        <begin position="797"/>
        <end position="822"/>
    </location>
</feature>
<dbReference type="GO" id="GO:0034045">
    <property type="term" value="C:phagophore assembly site membrane"/>
    <property type="evidence" value="ECO:0007669"/>
    <property type="project" value="TreeGrafter"/>
</dbReference>
<proteinExistence type="predicted"/>
<dbReference type="GO" id="GO:0000045">
    <property type="term" value="P:autophagosome assembly"/>
    <property type="evidence" value="ECO:0007669"/>
    <property type="project" value="InterPro"/>
</dbReference>
<dbReference type="Gene3D" id="3.10.20.90">
    <property type="entry name" value="Phosphatidylinositol 3-kinase Catalytic Subunit, Chain A, domain 1"/>
    <property type="match status" value="1"/>
</dbReference>
<feature type="region of interest" description="Disordered" evidence="6">
    <location>
        <begin position="670"/>
        <end position="742"/>
    </location>
</feature>